<dbReference type="Pfam" id="PF00135">
    <property type="entry name" value="COesterase"/>
    <property type="match status" value="1"/>
</dbReference>
<dbReference type="InterPro" id="IPR002018">
    <property type="entry name" value="CarbesteraseB"/>
</dbReference>
<keyword evidence="3 6" id="KW-0378">Hydrolase</keyword>
<dbReference type="PROSITE" id="PS00122">
    <property type="entry name" value="CARBOXYLESTERASE_B_1"/>
    <property type="match status" value="1"/>
</dbReference>
<reference evidence="8" key="1">
    <citation type="submission" date="2020-05" db="UniProtKB">
        <authorList>
            <consortium name="EnsemblMetazoa"/>
        </authorList>
    </citation>
    <scope>IDENTIFICATION</scope>
    <source>
        <strain evidence="8">FUMOZ</strain>
    </source>
</reference>
<organism evidence="8">
    <name type="scientific">Anopheles funestus</name>
    <name type="common">African malaria mosquito</name>
    <dbReference type="NCBI Taxonomy" id="62324"/>
    <lineage>
        <taxon>Eukaryota</taxon>
        <taxon>Metazoa</taxon>
        <taxon>Ecdysozoa</taxon>
        <taxon>Arthropoda</taxon>
        <taxon>Hexapoda</taxon>
        <taxon>Insecta</taxon>
        <taxon>Pterygota</taxon>
        <taxon>Neoptera</taxon>
        <taxon>Endopterygota</taxon>
        <taxon>Diptera</taxon>
        <taxon>Nematocera</taxon>
        <taxon>Culicoidea</taxon>
        <taxon>Culicidae</taxon>
        <taxon>Anophelinae</taxon>
        <taxon>Anopheles</taxon>
    </lineage>
</organism>
<dbReference type="GO" id="GO:0052689">
    <property type="term" value="F:carboxylic ester hydrolase activity"/>
    <property type="evidence" value="ECO:0007669"/>
    <property type="project" value="UniProtKB-KW"/>
</dbReference>
<evidence type="ECO:0000313" key="8">
    <source>
        <dbReference type="EnsemblMetazoa" id="AFUN016050-PA"/>
    </source>
</evidence>
<dbReference type="InterPro" id="IPR019826">
    <property type="entry name" value="Carboxylesterase_B_AS"/>
</dbReference>
<evidence type="ECO:0000256" key="4">
    <source>
        <dbReference type="ARBA" id="ARBA00023157"/>
    </source>
</evidence>
<evidence type="ECO:0000256" key="3">
    <source>
        <dbReference type="ARBA" id="ARBA00022801"/>
    </source>
</evidence>
<dbReference type="VEuPathDB" id="VectorBase:AFUN016050"/>
<proteinExistence type="inferred from homology"/>
<keyword evidence="5" id="KW-0325">Glycoprotein</keyword>
<feature type="domain" description="Carboxylesterase type B" evidence="7">
    <location>
        <begin position="5"/>
        <end position="529"/>
    </location>
</feature>
<dbReference type="VEuPathDB" id="VectorBase:AFUN2_008047"/>
<dbReference type="PANTHER" id="PTHR11559">
    <property type="entry name" value="CARBOXYLESTERASE"/>
    <property type="match status" value="1"/>
</dbReference>
<evidence type="ECO:0000259" key="7">
    <source>
        <dbReference type="Pfam" id="PF00135"/>
    </source>
</evidence>
<dbReference type="STRING" id="62324.A0A1I8JUB8"/>
<dbReference type="Gene3D" id="3.40.50.1820">
    <property type="entry name" value="alpha/beta hydrolase"/>
    <property type="match status" value="1"/>
</dbReference>
<dbReference type="AlphaFoldDB" id="A0A1I8JUB8"/>
<evidence type="ECO:0000256" key="1">
    <source>
        <dbReference type="ARBA" id="ARBA00005964"/>
    </source>
</evidence>
<sequence>MAESKVTVSILPGNIVGLKSALPNGTDWYVFKGIPYAEPPVGQLRFKPPVPLTTLPADPLECFIDGPSCYSEDVRIKRMSEDCLYLNVYSPQLQPKTPLPVMVWIHGGGFFTGTGDSSLYEPPYLVQQGAVVVCINYRLGPLGFLSLPSAGIEGNMGLKDQRMSLRWVQENIARFGGDPNNVTIFGESAGGASVHLHYLSEASRQYFHKAIAQSGTAFNEWVWQRDSDERARKLARLLGARDDSDEAVLDTLMSASAETMTAIQNQSMNDRDQTMLVRFPFTPVIERVESVDAIITEHPSRAIEKRFRKDIPLMLGGTNDEGLVLWTMITEKLSLLASDPTRLIPATLDVRSEEDTRSASEAIEKFFFGDHPISVDAMRKITTVLGDNFNTFSGYVATELHARFQRAPLYMYIFSHMGDLNKFREEMKVPSDQIGACHADDLYYLFSSSLYNTDAVQDHTETGRFREYFCNLWVNFARFGNPHATIVNWPPVERAVDESVSFYPSAMNLTDIGDCKMTNDFFRERFQFWKDLYHKFNGSHLLPKVE</sequence>
<evidence type="ECO:0000256" key="6">
    <source>
        <dbReference type="RuleBase" id="RU361235"/>
    </source>
</evidence>
<dbReference type="EC" id="3.1.1.-" evidence="6"/>
<evidence type="ECO:0000256" key="5">
    <source>
        <dbReference type="ARBA" id="ARBA00023180"/>
    </source>
</evidence>
<dbReference type="PROSITE" id="PS00941">
    <property type="entry name" value="CARBOXYLESTERASE_B_2"/>
    <property type="match status" value="1"/>
</dbReference>
<dbReference type="SUPFAM" id="SSF53474">
    <property type="entry name" value="alpha/beta-Hydrolases"/>
    <property type="match status" value="1"/>
</dbReference>
<evidence type="ECO:0000256" key="2">
    <source>
        <dbReference type="ARBA" id="ARBA00022487"/>
    </source>
</evidence>
<keyword evidence="4" id="KW-1015">Disulfide bond</keyword>
<dbReference type="InterPro" id="IPR029058">
    <property type="entry name" value="AB_hydrolase_fold"/>
</dbReference>
<protein>
    <recommendedName>
        <fullName evidence="6">Carboxylic ester hydrolase</fullName>
        <ecNumber evidence="6">3.1.1.-</ecNumber>
    </recommendedName>
</protein>
<dbReference type="InterPro" id="IPR019819">
    <property type="entry name" value="Carboxylesterase_B_CS"/>
</dbReference>
<keyword evidence="2" id="KW-0719">Serine esterase</keyword>
<accession>A0A1I8JUB8</accession>
<dbReference type="EnsemblMetazoa" id="AFUN016050-RA">
    <property type="protein sequence ID" value="AFUN016050-PA"/>
    <property type="gene ID" value="AFUN016050"/>
</dbReference>
<dbReference type="InterPro" id="IPR050309">
    <property type="entry name" value="Type-B_Carboxylest/Lipase"/>
</dbReference>
<comment type="similarity">
    <text evidence="1 6">Belongs to the type-B carboxylesterase/lipase family.</text>
</comment>
<name>A0A1I8JUB8_ANOFN</name>